<feature type="coiled-coil region" evidence="3">
    <location>
        <begin position="200"/>
        <end position="227"/>
    </location>
</feature>
<dbReference type="InterPro" id="IPR039356">
    <property type="entry name" value="YfbR/HDDC2"/>
</dbReference>
<comment type="caution">
    <text evidence="5">The sequence shown here is derived from an EMBL/GenBank/DDBJ whole genome shotgun (WGS) entry which is preliminary data.</text>
</comment>
<dbReference type="PANTHER" id="PTHR11845">
    <property type="entry name" value="5'-DEOXYNUCLEOTIDASE HDDC2"/>
    <property type="match status" value="1"/>
</dbReference>
<gene>
    <name evidence="5" type="ORF">C4544_04935</name>
</gene>
<dbReference type="GO" id="GO:0046872">
    <property type="term" value="F:metal ion binding"/>
    <property type="evidence" value="ECO:0007669"/>
    <property type="project" value="UniProtKB-KW"/>
</dbReference>
<dbReference type="GO" id="GO:0002953">
    <property type="term" value="F:5'-deoxynucleotidase activity"/>
    <property type="evidence" value="ECO:0007669"/>
    <property type="project" value="InterPro"/>
</dbReference>
<keyword evidence="2" id="KW-0378">Hydrolase</keyword>
<keyword evidence="3" id="KW-0175">Coiled coil</keyword>
<accession>A0A419DBS3</accession>
<evidence type="ECO:0000256" key="2">
    <source>
        <dbReference type="ARBA" id="ARBA00022801"/>
    </source>
</evidence>
<dbReference type="SUPFAM" id="SSF109604">
    <property type="entry name" value="HD-domain/PDEase-like"/>
    <property type="match status" value="1"/>
</dbReference>
<dbReference type="InterPro" id="IPR006674">
    <property type="entry name" value="HD_domain"/>
</dbReference>
<sequence length="229" mass="26639">MNGWSRGIFLWYNLGMKKDLKNILAFIHKAEGEKDALNHVWTSKGRRDSSAEHSWRISVMAILLAPYLKEKVDMERVLKMVAIHDLPKAITGNFLAQVYDYDKKIKDDAQVKKEKATNELLKDLPEKLGTELYDLWKEHEGQKTPEAVFVKALGKIEVRIQHNESDLKTWNENEYPRALFAADKYCQFDETIRLFNELVKEESTQKLEDSGADIEKLKKDAEELKNKQL</sequence>
<dbReference type="GO" id="GO:0005737">
    <property type="term" value="C:cytoplasm"/>
    <property type="evidence" value="ECO:0007669"/>
    <property type="project" value="TreeGrafter"/>
</dbReference>
<dbReference type="EMBL" id="QZJW01000044">
    <property type="protein sequence ID" value="RJO60520.1"/>
    <property type="molecule type" value="Genomic_DNA"/>
</dbReference>
<dbReference type="Pfam" id="PF13023">
    <property type="entry name" value="HD_3"/>
    <property type="match status" value="1"/>
</dbReference>
<dbReference type="Gene3D" id="1.10.3210.10">
    <property type="entry name" value="Hypothetical protein af1432"/>
    <property type="match status" value="1"/>
</dbReference>
<keyword evidence="1" id="KW-0479">Metal-binding</keyword>
<name>A0A419DBS3_9BACT</name>
<protein>
    <submittedName>
        <fullName evidence="5">HD domain-containing protein</fullName>
    </submittedName>
</protein>
<evidence type="ECO:0000313" key="6">
    <source>
        <dbReference type="Proteomes" id="UP000285655"/>
    </source>
</evidence>
<proteinExistence type="predicted"/>
<feature type="domain" description="HD" evidence="4">
    <location>
        <begin position="39"/>
        <end position="189"/>
    </location>
</feature>
<reference evidence="5 6" key="1">
    <citation type="journal article" date="2017" name="ISME J.">
        <title>Energy and carbon metabolisms in a deep terrestrial subsurface fluid microbial community.</title>
        <authorList>
            <person name="Momper L."/>
            <person name="Jungbluth S.P."/>
            <person name="Lee M.D."/>
            <person name="Amend J.P."/>
        </authorList>
    </citation>
    <scope>NUCLEOTIDE SEQUENCE [LARGE SCALE GENOMIC DNA]</scope>
    <source>
        <strain evidence="5">SURF_29</strain>
    </source>
</reference>
<evidence type="ECO:0000259" key="4">
    <source>
        <dbReference type="Pfam" id="PF13023"/>
    </source>
</evidence>
<dbReference type="Proteomes" id="UP000285655">
    <property type="component" value="Unassembled WGS sequence"/>
</dbReference>
<evidence type="ECO:0000256" key="1">
    <source>
        <dbReference type="ARBA" id="ARBA00022723"/>
    </source>
</evidence>
<evidence type="ECO:0000256" key="3">
    <source>
        <dbReference type="SAM" id="Coils"/>
    </source>
</evidence>
<dbReference type="AlphaFoldDB" id="A0A419DBS3"/>
<evidence type="ECO:0000313" key="5">
    <source>
        <dbReference type="EMBL" id="RJO60520.1"/>
    </source>
</evidence>
<organism evidence="5 6">
    <name type="scientific">candidate division WS5 bacterium</name>
    <dbReference type="NCBI Taxonomy" id="2093353"/>
    <lineage>
        <taxon>Bacteria</taxon>
        <taxon>candidate division WS5</taxon>
    </lineage>
</organism>
<dbReference type="PANTHER" id="PTHR11845:SF13">
    <property type="entry name" value="5'-DEOXYNUCLEOTIDASE HDDC2"/>
    <property type="match status" value="1"/>
</dbReference>